<protein>
    <submittedName>
        <fullName evidence="1">Uncharacterized protein</fullName>
    </submittedName>
</protein>
<organism evidence="1 2">
    <name type="scientific">Chryseobacterium artocarpi</name>
    <dbReference type="NCBI Taxonomy" id="1414727"/>
    <lineage>
        <taxon>Bacteria</taxon>
        <taxon>Pseudomonadati</taxon>
        <taxon>Bacteroidota</taxon>
        <taxon>Flavobacteriia</taxon>
        <taxon>Flavobacteriales</taxon>
        <taxon>Weeksellaceae</taxon>
        <taxon>Chryseobacterium group</taxon>
        <taxon>Chryseobacterium</taxon>
    </lineage>
</organism>
<dbReference type="PROSITE" id="PS51257">
    <property type="entry name" value="PROKAR_LIPOPROTEIN"/>
    <property type="match status" value="1"/>
</dbReference>
<sequence>MKNIVLLFSIMLFFSCNSQEKISLKQMNENLLKNKNSFIYLDSATIKILTEGYTIFRLLGTKSCNIHPDKKYSNIYIEDGFHDEEGFYNGIVIIDNKNICEITTSPYKLRQDSLFYTKVNEKNEIVFYTKKLSMEDFKNKYPDEYFRYELVSQDKVNDFEKCLAIDEYTPKSIVYTRNYYFAGKGIKTYNLPIKYSDIKNGIEGLPYFKEDKKKKFTECINNLNILKIYNNSPNDTTLSNSN</sequence>
<proteinExistence type="predicted"/>
<evidence type="ECO:0000313" key="1">
    <source>
        <dbReference type="EMBL" id="OCA76201.1"/>
    </source>
</evidence>
<dbReference type="AlphaFoldDB" id="A0A1B8ZX86"/>
<gene>
    <name evidence="1" type="ORF">BBI01_05775</name>
</gene>
<accession>A0A1B8ZX86</accession>
<dbReference type="Proteomes" id="UP000092651">
    <property type="component" value="Unassembled WGS sequence"/>
</dbReference>
<dbReference type="OrthoDB" id="1240929at2"/>
<dbReference type="RefSeq" id="WP_065393873.1">
    <property type="nucleotide sequence ID" value="NZ_MAYH01000012.1"/>
</dbReference>
<dbReference type="EMBL" id="MAYH01000012">
    <property type="protein sequence ID" value="OCA76201.1"/>
    <property type="molecule type" value="Genomic_DNA"/>
</dbReference>
<evidence type="ECO:0000313" key="2">
    <source>
        <dbReference type="Proteomes" id="UP000092651"/>
    </source>
</evidence>
<name>A0A1B8ZX86_9FLAO</name>
<comment type="caution">
    <text evidence="1">The sequence shown here is derived from an EMBL/GenBank/DDBJ whole genome shotgun (WGS) entry which is preliminary data.</text>
</comment>
<reference evidence="1 2" key="1">
    <citation type="submission" date="2016-07" db="EMBL/GenBank/DDBJ databases">
        <authorList>
            <person name="Jeong J.-J."/>
            <person name="Kim D.W."/>
            <person name="Sang M.K."/>
            <person name="Choi I.-G."/>
            <person name="Kim K.D."/>
        </authorList>
    </citation>
    <scope>NUCLEOTIDE SEQUENCE [LARGE SCALE GENOMIC DNA]</scope>
    <source>
        <strain evidence="1 2">UTM-3</strain>
    </source>
</reference>
<keyword evidence="2" id="KW-1185">Reference proteome</keyword>